<evidence type="ECO:0000259" key="11">
    <source>
        <dbReference type="Pfam" id="PF21082"/>
    </source>
</evidence>
<organism evidence="12 13">
    <name type="scientific">Leptothoe spongobia TAU-MAC 1115</name>
    <dbReference type="NCBI Taxonomy" id="1967444"/>
    <lineage>
        <taxon>Bacteria</taxon>
        <taxon>Bacillati</taxon>
        <taxon>Cyanobacteriota</taxon>
        <taxon>Cyanophyceae</taxon>
        <taxon>Nodosilineales</taxon>
        <taxon>Cymatolegaceae</taxon>
        <taxon>Leptothoe</taxon>
        <taxon>Leptothoe spongobia</taxon>
    </lineage>
</organism>
<feature type="region of interest" description="Disordered" evidence="7">
    <location>
        <begin position="389"/>
        <end position="411"/>
    </location>
</feature>
<dbReference type="InterPro" id="IPR011066">
    <property type="entry name" value="MscS_channel_C_sf"/>
</dbReference>
<comment type="caution">
    <text evidence="12">The sequence shown here is derived from an EMBL/GenBank/DDBJ whole genome shotgun (WGS) entry which is preliminary data.</text>
</comment>
<dbReference type="InterPro" id="IPR011014">
    <property type="entry name" value="MscS_channel_TM-2"/>
</dbReference>
<dbReference type="Pfam" id="PF21082">
    <property type="entry name" value="MS_channel_3rd"/>
    <property type="match status" value="1"/>
</dbReference>
<dbReference type="SUPFAM" id="SSF50182">
    <property type="entry name" value="Sm-like ribonucleoproteins"/>
    <property type="match status" value="1"/>
</dbReference>
<dbReference type="InterPro" id="IPR036388">
    <property type="entry name" value="WH-like_DNA-bd_sf"/>
</dbReference>
<evidence type="ECO:0000259" key="10">
    <source>
        <dbReference type="Pfam" id="PF00924"/>
    </source>
</evidence>
<dbReference type="InterPro" id="IPR023408">
    <property type="entry name" value="MscS_beta-dom_sf"/>
</dbReference>
<gene>
    <name evidence="12" type="ORF">IXB50_19475</name>
</gene>
<keyword evidence="13" id="KW-1185">Reference proteome</keyword>
<dbReference type="Gene3D" id="3.30.70.100">
    <property type="match status" value="1"/>
</dbReference>
<sequence>MTFRGLIYILKRARVESRLQDILGAAIQYGLLFLGTIILLQAFGIDASSLAILASLLGVGIGFGVQTITNNLISGFIITLERPIQVGDFIKIGDLVGIVKQVGARSTEINTLDKVTIIVPNSRFLESEVINWSHGNSVSRLRVPVSVAYGSDIAQVKTALLEAVKRHPEVLLRPEPEIWFQSFGDSALNFEIMVWTGDPRKQFRVKSDLNYAIEASLRHYGIEVPFPQQDLHLRSPQLDEIIAILKQQAIDVPASSIHTASPEPLPSQVPSPPVEQPVEQTVEQTPPLPDLLANLDVEALAEAMQGPQGIDLQVSPEQPESAPIYFTGTAAVAWLRQQRHYTHGGAMLVGRWLLQKGFIYAIAEDRDFEDSQALYQFYRDSPAALAKSVESPSSPVISDGNDTEIYSPEVN</sequence>
<accession>A0A947GMD7</accession>
<dbReference type="GO" id="GO:0005886">
    <property type="term" value="C:plasma membrane"/>
    <property type="evidence" value="ECO:0007669"/>
    <property type="project" value="UniProtKB-SubCell"/>
</dbReference>
<evidence type="ECO:0000256" key="3">
    <source>
        <dbReference type="ARBA" id="ARBA00022475"/>
    </source>
</evidence>
<evidence type="ECO:0000256" key="5">
    <source>
        <dbReference type="ARBA" id="ARBA00022989"/>
    </source>
</evidence>
<evidence type="ECO:0000256" key="2">
    <source>
        <dbReference type="ARBA" id="ARBA00008017"/>
    </source>
</evidence>
<evidence type="ECO:0000256" key="6">
    <source>
        <dbReference type="ARBA" id="ARBA00023136"/>
    </source>
</evidence>
<dbReference type="SUPFAM" id="SSF46785">
    <property type="entry name" value="Winged helix' DNA-binding domain"/>
    <property type="match status" value="1"/>
</dbReference>
<dbReference type="InterPro" id="IPR006685">
    <property type="entry name" value="MscS_channel_2nd"/>
</dbReference>
<evidence type="ECO:0000259" key="9">
    <source>
        <dbReference type="Pfam" id="PF00610"/>
    </source>
</evidence>
<evidence type="ECO:0000313" key="12">
    <source>
        <dbReference type="EMBL" id="MBT9317607.1"/>
    </source>
</evidence>
<dbReference type="PANTHER" id="PTHR30347">
    <property type="entry name" value="POTASSIUM CHANNEL RELATED"/>
    <property type="match status" value="1"/>
</dbReference>
<evidence type="ECO:0000256" key="4">
    <source>
        <dbReference type="ARBA" id="ARBA00022692"/>
    </source>
</evidence>
<dbReference type="Pfam" id="PF00610">
    <property type="entry name" value="DEP"/>
    <property type="match status" value="1"/>
</dbReference>
<evidence type="ECO:0000256" key="7">
    <source>
        <dbReference type="SAM" id="MobiDB-lite"/>
    </source>
</evidence>
<reference evidence="12" key="1">
    <citation type="submission" date="2020-11" db="EMBL/GenBank/DDBJ databases">
        <authorList>
            <person name="Konstantinou D."/>
            <person name="Gkelis S."/>
            <person name="Popin R."/>
            <person name="Fewer D."/>
            <person name="Sivonen K."/>
        </authorList>
    </citation>
    <scope>NUCLEOTIDE SEQUENCE</scope>
    <source>
        <strain evidence="12">TAU-MAC 1115</strain>
    </source>
</reference>
<dbReference type="InterPro" id="IPR000591">
    <property type="entry name" value="DEP_dom"/>
</dbReference>
<keyword evidence="3" id="KW-1003">Cell membrane</keyword>
<dbReference type="InterPro" id="IPR052702">
    <property type="entry name" value="MscS-like_channel"/>
</dbReference>
<feature type="domain" description="Mechanosensitive ion channel MscS" evidence="10">
    <location>
        <begin position="67"/>
        <end position="134"/>
    </location>
</feature>
<keyword evidence="6 8" id="KW-0472">Membrane</keyword>
<name>A0A947GMD7_9CYAN</name>
<dbReference type="InterPro" id="IPR049278">
    <property type="entry name" value="MS_channel_C"/>
</dbReference>
<dbReference type="Pfam" id="PF00924">
    <property type="entry name" value="MS_channel_2nd"/>
    <property type="match status" value="1"/>
</dbReference>
<dbReference type="SUPFAM" id="SSF82861">
    <property type="entry name" value="Mechanosensitive channel protein MscS (YggB), transmembrane region"/>
    <property type="match status" value="1"/>
</dbReference>
<dbReference type="InterPro" id="IPR010920">
    <property type="entry name" value="LSM_dom_sf"/>
</dbReference>
<dbReference type="InterPro" id="IPR036390">
    <property type="entry name" value="WH_DNA-bd_sf"/>
</dbReference>
<dbReference type="Gene3D" id="1.10.10.10">
    <property type="entry name" value="Winged helix-like DNA-binding domain superfamily/Winged helix DNA-binding domain"/>
    <property type="match status" value="1"/>
</dbReference>
<dbReference type="AlphaFoldDB" id="A0A947GMD7"/>
<protein>
    <submittedName>
        <fullName evidence="12">Mechanosensitive ion channel</fullName>
    </submittedName>
</protein>
<dbReference type="GO" id="GO:0055085">
    <property type="term" value="P:transmembrane transport"/>
    <property type="evidence" value="ECO:0007669"/>
    <property type="project" value="InterPro"/>
</dbReference>
<comment type="similarity">
    <text evidence="2">Belongs to the MscS (TC 1.A.23) family.</text>
</comment>
<feature type="domain" description="Mechanosensitive ion channel MscS C-terminal" evidence="11">
    <location>
        <begin position="142"/>
        <end position="223"/>
    </location>
</feature>
<dbReference type="RefSeq" id="WP_215610672.1">
    <property type="nucleotide sequence ID" value="NZ_JADOES010000052.1"/>
</dbReference>
<evidence type="ECO:0000256" key="1">
    <source>
        <dbReference type="ARBA" id="ARBA00004651"/>
    </source>
</evidence>
<dbReference type="Gene3D" id="2.30.30.60">
    <property type="match status" value="1"/>
</dbReference>
<dbReference type="Gene3D" id="1.10.287.1260">
    <property type="match status" value="1"/>
</dbReference>
<feature type="transmembrane region" description="Helical" evidence="8">
    <location>
        <begin position="21"/>
        <end position="44"/>
    </location>
</feature>
<evidence type="ECO:0000256" key="8">
    <source>
        <dbReference type="SAM" id="Phobius"/>
    </source>
</evidence>
<dbReference type="InterPro" id="IPR006686">
    <property type="entry name" value="MscS_channel_CS"/>
</dbReference>
<dbReference type="Proteomes" id="UP000717364">
    <property type="component" value="Unassembled WGS sequence"/>
</dbReference>
<keyword evidence="5 8" id="KW-1133">Transmembrane helix</keyword>
<dbReference type="GO" id="GO:0035556">
    <property type="term" value="P:intracellular signal transduction"/>
    <property type="evidence" value="ECO:0007669"/>
    <property type="project" value="InterPro"/>
</dbReference>
<dbReference type="SUPFAM" id="SSF82689">
    <property type="entry name" value="Mechanosensitive channel protein MscS (YggB), C-terminal domain"/>
    <property type="match status" value="1"/>
</dbReference>
<feature type="domain" description="DEP" evidence="9">
    <location>
        <begin position="326"/>
        <end position="377"/>
    </location>
</feature>
<proteinExistence type="inferred from homology"/>
<dbReference type="PROSITE" id="PS01246">
    <property type="entry name" value="UPF0003"/>
    <property type="match status" value="1"/>
</dbReference>
<comment type="subcellular location">
    <subcellularLocation>
        <location evidence="1">Cell membrane</location>
        <topology evidence="1">Multi-pass membrane protein</topology>
    </subcellularLocation>
</comment>
<reference evidence="12" key="2">
    <citation type="journal article" date="2021" name="Mar. Drugs">
        <title>Genome Reduction and Secondary Metabolism of the Marine Sponge-Associated Cyanobacterium Leptothoe.</title>
        <authorList>
            <person name="Konstantinou D."/>
            <person name="Popin R.V."/>
            <person name="Fewer D.P."/>
            <person name="Sivonen K."/>
            <person name="Gkelis S."/>
        </authorList>
    </citation>
    <scope>NUCLEOTIDE SEQUENCE</scope>
    <source>
        <strain evidence="12">TAU-MAC 1115</strain>
    </source>
</reference>
<dbReference type="EMBL" id="JADOES010000052">
    <property type="protein sequence ID" value="MBT9317607.1"/>
    <property type="molecule type" value="Genomic_DNA"/>
</dbReference>
<evidence type="ECO:0000313" key="13">
    <source>
        <dbReference type="Proteomes" id="UP000717364"/>
    </source>
</evidence>
<dbReference type="PANTHER" id="PTHR30347:SF1">
    <property type="entry name" value="MECHANOSENSITIVE CHANNEL MSCK"/>
    <property type="match status" value="1"/>
</dbReference>
<keyword evidence="4 8" id="KW-0812">Transmembrane</keyword>